<sequence>MTEQDPEPEKTASGAPVYRYEEVEPAPFSLAAGDEATIEAISDHIEQHVGKISSVFHEIISDKVHLDVHIVEPSKDFPFYTLVTSGMSDLPMTVPEGEEDARYAELCILLPSTWPMAENGDVVGVSEDDDAYWPIGWMKFLARFPHEYHTWLGVGHTIPNGEEAAPYASNTKLGCMLVLPSISLPKEFRELKISEDKTINFYCLYCLYPEEMQLKMDKGLDALLDKFEEYGMSDVLDIARPNVVSKKGFLGLW</sequence>
<dbReference type="InterPro" id="IPR020941">
    <property type="entry name" value="SUFU-like_domain"/>
</dbReference>
<protein>
    <submittedName>
        <fullName evidence="2">Suppressor of fused domain protein</fullName>
    </submittedName>
</protein>
<name>A0ABY4FGV7_9BACT</name>
<evidence type="ECO:0000259" key="1">
    <source>
        <dbReference type="Pfam" id="PF05076"/>
    </source>
</evidence>
<dbReference type="Proteomes" id="UP000831785">
    <property type="component" value="Chromosome"/>
</dbReference>
<reference evidence="2 3" key="1">
    <citation type="submission" date="2022-04" db="EMBL/GenBank/DDBJ databases">
        <title>Hymenobacter sp. isolated from the air.</title>
        <authorList>
            <person name="Won M."/>
            <person name="Lee C.-M."/>
            <person name="Woen H.-Y."/>
            <person name="Kwon S.-W."/>
        </authorList>
    </citation>
    <scope>NUCLEOTIDE SEQUENCE [LARGE SCALE GENOMIC DNA]</scope>
    <source>
        <strain evidence="3">5116 S-27</strain>
    </source>
</reference>
<dbReference type="RefSeq" id="WP_244719342.1">
    <property type="nucleotide sequence ID" value="NZ_CP095049.1"/>
</dbReference>
<dbReference type="Pfam" id="PF05076">
    <property type="entry name" value="SUFU"/>
    <property type="match status" value="1"/>
</dbReference>
<evidence type="ECO:0000313" key="3">
    <source>
        <dbReference type="Proteomes" id="UP000831785"/>
    </source>
</evidence>
<dbReference type="EMBL" id="CP095049">
    <property type="protein sequence ID" value="UOQ53696.1"/>
    <property type="molecule type" value="Genomic_DNA"/>
</dbReference>
<evidence type="ECO:0000313" key="2">
    <source>
        <dbReference type="EMBL" id="UOQ53696.1"/>
    </source>
</evidence>
<gene>
    <name evidence="2" type="ORF">MUN80_02805</name>
</gene>
<feature type="domain" description="Suppressor of fused-like" evidence="1">
    <location>
        <begin position="63"/>
        <end position="241"/>
    </location>
</feature>
<organism evidence="2 3">
    <name type="scientific">Hymenobacter cellulosivorans</name>
    <dbReference type="NCBI Taxonomy" id="2932249"/>
    <lineage>
        <taxon>Bacteria</taxon>
        <taxon>Pseudomonadati</taxon>
        <taxon>Bacteroidota</taxon>
        <taxon>Cytophagia</taxon>
        <taxon>Cytophagales</taxon>
        <taxon>Hymenobacteraceae</taxon>
        <taxon>Hymenobacter</taxon>
    </lineage>
</organism>
<keyword evidence="3" id="KW-1185">Reference proteome</keyword>
<proteinExistence type="predicted"/>
<accession>A0ABY4FGV7</accession>